<feature type="domain" description="HTH tetR-type" evidence="3">
    <location>
        <begin position="11"/>
        <end position="71"/>
    </location>
</feature>
<protein>
    <submittedName>
        <fullName evidence="4">TetR family transcriptional regulator</fullName>
    </submittedName>
</protein>
<evidence type="ECO:0000313" key="4">
    <source>
        <dbReference type="EMBL" id="SCG85703.1"/>
    </source>
</evidence>
<evidence type="ECO:0000259" key="3">
    <source>
        <dbReference type="PROSITE" id="PS50977"/>
    </source>
</evidence>
<dbReference type="Gene3D" id="1.10.357.10">
    <property type="entry name" value="Tetracycline Repressor, domain 2"/>
    <property type="match status" value="1"/>
</dbReference>
<evidence type="ECO:0000256" key="1">
    <source>
        <dbReference type="ARBA" id="ARBA00023125"/>
    </source>
</evidence>
<dbReference type="PROSITE" id="PS01081">
    <property type="entry name" value="HTH_TETR_1"/>
    <property type="match status" value="1"/>
</dbReference>
<feature type="DNA-binding region" description="H-T-H motif" evidence="2">
    <location>
        <begin position="34"/>
        <end position="53"/>
    </location>
</feature>
<dbReference type="PATRIC" id="fig|129848.4.peg.1154"/>
<dbReference type="Proteomes" id="UP000094707">
    <property type="component" value="Chromosome I"/>
</dbReference>
<dbReference type="InterPro" id="IPR023772">
    <property type="entry name" value="DNA-bd_HTH_TetR-type_CS"/>
</dbReference>
<dbReference type="Pfam" id="PF00440">
    <property type="entry name" value="TetR_N"/>
    <property type="match status" value="1"/>
</dbReference>
<dbReference type="InterPro" id="IPR001647">
    <property type="entry name" value="HTH_TetR"/>
</dbReference>
<dbReference type="Gene3D" id="1.10.10.60">
    <property type="entry name" value="Homeodomain-like"/>
    <property type="match status" value="1"/>
</dbReference>
<gene>
    <name evidence="4" type="ORF">MCBB_1145</name>
</gene>
<dbReference type="PRINTS" id="PR00455">
    <property type="entry name" value="HTHTETR"/>
</dbReference>
<evidence type="ECO:0000313" key="5">
    <source>
        <dbReference type="Proteomes" id="UP000094707"/>
    </source>
</evidence>
<dbReference type="EMBL" id="LT607756">
    <property type="protein sequence ID" value="SCG85703.1"/>
    <property type="molecule type" value="Genomic_DNA"/>
</dbReference>
<reference evidence="4 5" key="1">
    <citation type="submission" date="2016-08" db="EMBL/GenBank/DDBJ databases">
        <authorList>
            <person name="Seilhamer J.J."/>
        </authorList>
    </citation>
    <scope>NUCLEOTIDE SEQUENCE [LARGE SCALE GENOMIC DNA]</scope>
    <source>
        <strain evidence="4">Buetzberg</strain>
    </source>
</reference>
<dbReference type="SUPFAM" id="SSF46689">
    <property type="entry name" value="Homeodomain-like"/>
    <property type="match status" value="1"/>
</dbReference>
<proteinExistence type="predicted"/>
<dbReference type="InterPro" id="IPR036271">
    <property type="entry name" value="Tet_transcr_reg_TetR-rel_C_sf"/>
</dbReference>
<dbReference type="OrthoDB" id="135877at2157"/>
<dbReference type="AlphaFoldDB" id="A0A1D3L2D0"/>
<dbReference type="InterPro" id="IPR050109">
    <property type="entry name" value="HTH-type_TetR-like_transc_reg"/>
</dbReference>
<keyword evidence="5" id="KW-1185">Reference proteome</keyword>
<keyword evidence="1 2" id="KW-0238">DNA-binding</keyword>
<accession>A0A1D3L2D0</accession>
<dbReference type="RefSeq" id="WP_071906834.1">
    <property type="nucleotide sequence ID" value="NZ_LT607756.1"/>
</dbReference>
<sequence>MATSRKQREREQRRNEIINAAEKFFFARGYDNVTMDEIADEAEVNKGLLYYYFKNKEALFFAVDLRGVQILHGMYVKCSNLDVDGYTKIKSMIQSLFEFAKDYPDYFRIYRYAGTERFQMSDNEDAKEILDMTTGIWRLMVEAILQGMKDGTIRKDVDPVEMSIYLNVMTMSALNIDIVYKVILEGRGIHQDKFWNDLQRFLDPAITHCSDMKCAEDSCSPKKC</sequence>
<dbReference type="GeneID" id="30411990"/>
<dbReference type="PANTHER" id="PTHR30328">
    <property type="entry name" value="TRANSCRIPTIONAL REPRESSOR"/>
    <property type="match status" value="1"/>
</dbReference>
<organism evidence="4 5">
    <name type="scientific">Methanobacterium congolense</name>
    <dbReference type="NCBI Taxonomy" id="118062"/>
    <lineage>
        <taxon>Archaea</taxon>
        <taxon>Methanobacteriati</taxon>
        <taxon>Methanobacteriota</taxon>
        <taxon>Methanomada group</taxon>
        <taxon>Methanobacteria</taxon>
        <taxon>Methanobacteriales</taxon>
        <taxon>Methanobacteriaceae</taxon>
        <taxon>Methanobacterium</taxon>
    </lineage>
</organism>
<dbReference type="GO" id="GO:0003677">
    <property type="term" value="F:DNA binding"/>
    <property type="evidence" value="ECO:0007669"/>
    <property type="project" value="UniProtKB-UniRule"/>
</dbReference>
<dbReference type="KEGG" id="mcub:MCBB_1145"/>
<evidence type="ECO:0000256" key="2">
    <source>
        <dbReference type="PROSITE-ProRule" id="PRU00335"/>
    </source>
</evidence>
<dbReference type="InterPro" id="IPR009057">
    <property type="entry name" value="Homeodomain-like_sf"/>
</dbReference>
<dbReference type="PROSITE" id="PS50977">
    <property type="entry name" value="HTH_TETR_2"/>
    <property type="match status" value="1"/>
</dbReference>
<name>A0A1D3L2D0_9EURY</name>
<dbReference type="SUPFAM" id="SSF48498">
    <property type="entry name" value="Tetracyclin repressor-like, C-terminal domain"/>
    <property type="match status" value="1"/>
</dbReference>
<dbReference type="PANTHER" id="PTHR30328:SF54">
    <property type="entry name" value="HTH-TYPE TRANSCRIPTIONAL REPRESSOR SCO4008"/>
    <property type="match status" value="1"/>
</dbReference>